<dbReference type="GO" id="GO:0010468">
    <property type="term" value="P:regulation of gene expression"/>
    <property type="evidence" value="ECO:0007669"/>
    <property type="project" value="UniProtKB-ARBA"/>
</dbReference>
<dbReference type="GO" id="GO:0008270">
    <property type="term" value="F:zinc ion binding"/>
    <property type="evidence" value="ECO:0007669"/>
    <property type="project" value="UniProtKB-KW"/>
</dbReference>
<dbReference type="Pfam" id="PF00642">
    <property type="entry name" value="zf-CCCH"/>
    <property type="match status" value="1"/>
</dbReference>
<dbReference type="GO" id="GO:0051252">
    <property type="term" value="P:regulation of RNA metabolic process"/>
    <property type="evidence" value="ECO:0007669"/>
    <property type="project" value="UniProtKB-ARBA"/>
</dbReference>
<evidence type="ECO:0000256" key="2">
    <source>
        <dbReference type="ARBA" id="ARBA00022737"/>
    </source>
</evidence>
<dbReference type="PANTHER" id="PTHR12547:SF121">
    <property type="entry name" value="ZINC FINGER CCCH DOMAIN-CONTAINING PROTEIN 39"/>
    <property type="match status" value="1"/>
</dbReference>
<dbReference type="Gene3D" id="4.10.1000.10">
    <property type="entry name" value="Zinc finger, CCCH-type"/>
    <property type="match status" value="2"/>
</dbReference>
<dbReference type="InterPro" id="IPR045877">
    <property type="entry name" value="ZFP36-like"/>
</dbReference>
<dbReference type="InterPro" id="IPR041367">
    <property type="entry name" value="Znf-CCCH_4"/>
</dbReference>
<dbReference type="AlphaFoldDB" id="A0AAD4SJ82"/>
<feature type="domain" description="C3H1-type" evidence="7">
    <location>
        <begin position="161"/>
        <end position="189"/>
    </location>
</feature>
<dbReference type="GO" id="GO:0003729">
    <property type="term" value="F:mRNA binding"/>
    <property type="evidence" value="ECO:0007669"/>
    <property type="project" value="InterPro"/>
</dbReference>
<feature type="domain" description="C3H1-type" evidence="7">
    <location>
        <begin position="98"/>
        <end position="125"/>
    </location>
</feature>
<dbReference type="PANTHER" id="PTHR12547">
    <property type="entry name" value="CCCH ZINC FINGER/TIS11-RELATED"/>
    <property type="match status" value="1"/>
</dbReference>
<dbReference type="SMART" id="SM00356">
    <property type="entry name" value="ZnF_C3H1"/>
    <property type="match status" value="2"/>
</dbReference>
<accession>A0AAD4SJ82</accession>
<feature type="region of interest" description="Disordered" evidence="6">
    <location>
        <begin position="1"/>
        <end position="23"/>
    </location>
</feature>
<evidence type="ECO:0000256" key="5">
    <source>
        <dbReference type="PROSITE-ProRule" id="PRU00723"/>
    </source>
</evidence>
<dbReference type="PROSITE" id="PS50103">
    <property type="entry name" value="ZF_C3H1"/>
    <property type="match status" value="2"/>
</dbReference>
<evidence type="ECO:0000313" key="9">
    <source>
        <dbReference type="Proteomes" id="UP001202328"/>
    </source>
</evidence>
<reference evidence="8" key="1">
    <citation type="submission" date="2022-04" db="EMBL/GenBank/DDBJ databases">
        <title>A functionally conserved STORR gene fusion in Papaver species that diverged 16.8 million years ago.</title>
        <authorList>
            <person name="Catania T."/>
        </authorList>
    </citation>
    <scope>NUCLEOTIDE SEQUENCE</scope>
    <source>
        <strain evidence="8">S-188037</strain>
    </source>
</reference>
<evidence type="ECO:0000256" key="4">
    <source>
        <dbReference type="ARBA" id="ARBA00022833"/>
    </source>
</evidence>
<dbReference type="InterPro" id="IPR036855">
    <property type="entry name" value="Znf_CCCH_sf"/>
</dbReference>
<name>A0AAD4SJ82_9MAGN</name>
<keyword evidence="1 5" id="KW-0479">Metal-binding</keyword>
<proteinExistence type="predicted"/>
<feature type="compositionally biased region" description="Pro residues" evidence="6">
    <location>
        <begin position="1"/>
        <end position="12"/>
    </location>
</feature>
<sequence length="296" mass="33652">MSFPPSQFPPPFSTGNDAPMFWPQGSLVENEQQQSNFSEFPPFKKPRNFEETPSMNSFQNQGMGINPFQNQGMMMNQRKMMMAPPQNPNQNPRLGKIFFKTRLCEKFKAGHCPYGDNCSYAHGVEDIREPPPNWQKIVASREEDQSTLQTGVNWEDDQRLISKLRLCRRFISGQECPYGDKCNFLHRPIGKCREELRFRESSSISIGTTGSPGNAATLRRPDQPYGDKHQFAAELHNYGDSAKFIPDDAPNSDAAVVSSNKRVVFAKKCLLNWDTKKLSGIYSDWIDPRSPTNVES</sequence>
<gene>
    <name evidence="8" type="ORF">MKW98_013017</name>
</gene>
<evidence type="ECO:0000259" key="7">
    <source>
        <dbReference type="PROSITE" id="PS50103"/>
    </source>
</evidence>
<evidence type="ECO:0000256" key="3">
    <source>
        <dbReference type="ARBA" id="ARBA00022771"/>
    </source>
</evidence>
<keyword evidence="9" id="KW-1185">Reference proteome</keyword>
<evidence type="ECO:0000313" key="8">
    <source>
        <dbReference type="EMBL" id="KAI3909963.1"/>
    </source>
</evidence>
<keyword evidence="2" id="KW-0677">Repeat</keyword>
<evidence type="ECO:0000256" key="6">
    <source>
        <dbReference type="SAM" id="MobiDB-lite"/>
    </source>
</evidence>
<keyword evidence="4 5" id="KW-0862">Zinc</keyword>
<feature type="zinc finger region" description="C3H1-type" evidence="5">
    <location>
        <begin position="161"/>
        <end position="189"/>
    </location>
</feature>
<protein>
    <recommendedName>
        <fullName evidence="7">C3H1-type domain-containing protein</fullName>
    </recommendedName>
</protein>
<feature type="region of interest" description="Disordered" evidence="6">
    <location>
        <begin position="204"/>
        <end position="224"/>
    </location>
</feature>
<dbReference type="InterPro" id="IPR000571">
    <property type="entry name" value="Znf_CCCH"/>
</dbReference>
<evidence type="ECO:0000256" key="1">
    <source>
        <dbReference type="ARBA" id="ARBA00022723"/>
    </source>
</evidence>
<dbReference type="SUPFAM" id="SSF90229">
    <property type="entry name" value="CCCH zinc finger"/>
    <property type="match status" value="2"/>
</dbReference>
<comment type="caution">
    <text evidence="8">The sequence shown here is derived from an EMBL/GenBank/DDBJ whole genome shotgun (WGS) entry which is preliminary data.</text>
</comment>
<dbReference type="Proteomes" id="UP001202328">
    <property type="component" value="Unassembled WGS sequence"/>
</dbReference>
<dbReference type="FunFam" id="4.10.1000.10:FF:000003">
    <property type="entry name" value="Zinc finger CCCH domain-containing protein"/>
    <property type="match status" value="1"/>
</dbReference>
<dbReference type="EMBL" id="JAJJMB010010308">
    <property type="protein sequence ID" value="KAI3909963.1"/>
    <property type="molecule type" value="Genomic_DNA"/>
</dbReference>
<feature type="zinc finger region" description="C3H1-type" evidence="5">
    <location>
        <begin position="98"/>
        <end position="125"/>
    </location>
</feature>
<organism evidence="8 9">
    <name type="scientific">Papaver atlanticum</name>
    <dbReference type="NCBI Taxonomy" id="357466"/>
    <lineage>
        <taxon>Eukaryota</taxon>
        <taxon>Viridiplantae</taxon>
        <taxon>Streptophyta</taxon>
        <taxon>Embryophyta</taxon>
        <taxon>Tracheophyta</taxon>
        <taxon>Spermatophyta</taxon>
        <taxon>Magnoliopsida</taxon>
        <taxon>Ranunculales</taxon>
        <taxon>Papaveraceae</taxon>
        <taxon>Papaveroideae</taxon>
        <taxon>Papaver</taxon>
    </lineage>
</organism>
<dbReference type="Pfam" id="PF18044">
    <property type="entry name" value="zf-CCCH_4"/>
    <property type="match status" value="1"/>
</dbReference>
<keyword evidence="3 5" id="KW-0863">Zinc-finger</keyword>